<sequence length="62" mass="6954">MFKPIIGGRLIRDEAKIRLERDLLIKRMLEEQVDTDLGKAQDTLQGEGVPIVPPERGGKEIA</sequence>
<comment type="caution">
    <text evidence="2">The sequence shown here is derived from an EMBL/GenBank/DDBJ whole genome shotgun (WGS) entry which is preliminary data.</text>
</comment>
<proteinExistence type="predicted"/>
<name>A0A1F5MIJ8_9BACT</name>
<reference evidence="2 3" key="1">
    <citation type="journal article" date="2016" name="Nat. Commun.">
        <title>Thousands of microbial genomes shed light on interconnected biogeochemical processes in an aquifer system.</title>
        <authorList>
            <person name="Anantharaman K."/>
            <person name="Brown C.T."/>
            <person name="Hug L.A."/>
            <person name="Sharon I."/>
            <person name="Castelle C.J."/>
            <person name="Probst A.J."/>
            <person name="Thomas B.C."/>
            <person name="Singh A."/>
            <person name="Wilkins M.J."/>
            <person name="Karaoz U."/>
            <person name="Brodie E.L."/>
            <person name="Williams K.H."/>
            <person name="Hubbard S.S."/>
            <person name="Banfield J.F."/>
        </authorList>
    </citation>
    <scope>NUCLEOTIDE SEQUENCE [LARGE SCALE GENOMIC DNA]</scope>
</reference>
<evidence type="ECO:0000256" key="1">
    <source>
        <dbReference type="SAM" id="MobiDB-lite"/>
    </source>
</evidence>
<accession>A0A1F5MIJ8</accession>
<dbReference type="EMBL" id="MFDO01000022">
    <property type="protein sequence ID" value="OGE65207.1"/>
    <property type="molecule type" value="Genomic_DNA"/>
</dbReference>
<dbReference type="Proteomes" id="UP000178017">
    <property type="component" value="Unassembled WGS sequence"/>
</dbReference>
<protein>
    <submittedName>
        <fullName evidence="2">Uncharacterized protein</fullName>
    </submittedName>
</protein>
<feature type="region of interest" description="Disordered" evidence="1">
    <location>
        <begin position="39"/>
        <end position="62"/>
    </location>
</feature>
<organism evidence="2 3">
    <name type="scientific">Candidatus Daviesbacteria bacterium RIFCSPLOWO2_01_FULL_40_24</name>
    <dbReference type="NCBI Taxonomy" id="1797787"/>
    <lineage>
        <taxon>Bacteria</taxon>
        <taxon>Candidatus Daviesiibacteriota</taxon>
    </lineage>
</organism>
<dbReference type="AlphaFoldDB" id="A0A1F5MIJ8"/>
<gene>
    <name evidence="2" type="ORF">A3B49_00115</name>
</gene>
<evidence type="ECO:0000313" key="2">
    <source>
        <dbReference type="EMBL" id="OGE65207.1"/>
    </source>
</evidence>
<evidence type="ECO:0000313" key="3">
    <source>
        <dbReference type="Proteomes" id="UP000178017"/>
    </source>
</evidence>